<reference evidence="4 5" key="1">
    <citation type="submission" date="2016-08" db="EMBL/GenBank/DDBJ databases">
        <title>A Parts List for Fungal Cellulosomes Revealed by Comparative Genomics.</title>
        <authorList>
            <consortium name="DOE Joint Genome Institute"/>
            <person name="Haitjema C.H."/>
            <person name="Gilmore S.P."/>
            <person name="Henske J.K."/>
            <person name="Solomon K.V."/>
            <person name="De Groot R."/>
            <person name="Kuo A."/>
            <person name="Mondo S.J."/>
            <person name="Salamov A.A."/>
            <person name="Labutti K."/>
            <person name="Zhao Z."/>
            <person name="Chiniquy J."/>
            <person name="Barry K."/>
            <person name="Brewer H.M."/>
            <person name="Purvine S.O."/>
            <person name="Wright A.T."/>
            <person name="Boxma B."/>
            <person name="Van Alen T."/>
            <person name="Hackstein J.H."/>
            <person name="Baker S.E."/>
            <person name="Grigoriev I.V."/>
            <person name="O'Malley M.A."/>
        </authorList>
    </citation>
    <scope>NUCLEOTIDE SEQUENCE [LARGE SCALE GENOMIC DNA]</scope>
    <source>
        <strain evidence="4 5">S4</strain>
    </source>
</reference>
<feature type="region of interest" description="Disordered" evidence="1">
    <location>
        <begin position="338"/>
        <end position="385"/>
    </location>
</feature>
<evidence type="ECO:0000313" key="4">
    <source>
        <dbReference type="EMBL" id="ORX75879.1"/>
    </source>
</evidence>
<evidence type="ECO:0000256" key="2">
    <source>
        <dbReference type="SAM" id="SignalP"/>
    </source>
</evidence>
<keyword evidence="2" id="KW-0732">Signal</keyword>
<evidence type="ECO:0000313" key="3">
    <source>
        <dbReference type="EMBL" id="ORX64965.1"/>
    </source>
</evidence>
<name>A0A1Y1WQR5_9FUNG</name>
<proteinExistence type="predicted"/>
<comment type="caution">
    <text evidence="4">The sequence shown here is derived from an EMBL/GenBank/DDBJ whole genome shotgun (WGS) entry which is preliminary data.</text>
</comment>
<dbReference type="STRING" id="1754192.A0A1Y1WQR5"/>
<feature type="compositionally biased region" description="Basic and acidic residues" evidence="1">
    <location>
        <begin position="346"/>
        <end position="369"/>
    </location>
</feature>
<dbReference type="Proteomes" id="UP000193944">
    <property type="component" value="Unassembled WGS sequence"/>
</dbReference>
<dbReference type="OrthoDB" id="2146388at2759"/>
<evidence type="ECO:0000313" key="5">
    <source>
        <dbReference type="Proteomes" id="UP000193944"/>
    </source>
</evidence>
<accession>A0A1Y1WQR5</accession>
<sequence>MLLLKYLLFITSITASSSKTVSNTTASNSKTVSNVETKNSKISKNDIHSDSHLETTNVTKNSMIKIFDPYYVDSCNNTIYFDNIEDYARYIGPDWFGVGYCGNNTVVNNVGSYFKVSENKKSKREKVEIKNINQKEYDIYENEDDKNENMEDNTYDDEDELSIYRARTKEDYKKEIKKLYENFIENGMKSISLTSKNPAYNPYHPALIKIKDINENEINYIITMGMPYEVDKSLYEELIKDGQSKFEDCASITREPDSVISCTVAYTDDIQNTISISNNDGKSYHKSYRKVYSKGDATTKEISESLQLANALSYSKSTHESDTSGYTESLEKVHNVIDSESLARTQSKENTHMESTEHTTSHMSEEHAHTLTNSKEITDETNFNK</sequence>
<reference evidence="4 5" key="2">
    <citation type="submission" date="2016-08" db="EMBL/GenBank/DDBJ databases">
        <title>Pervasive Adenine N6-methylation of Active Genes in Fungi.</title>
        <authorList>
            <consortium name="DOE Joint Genome Institute"/>
            <person name="Mondo S.J."/>
            <person name="Dannebaum R.O."/>
            <person name="Kuo R.C."/>
            <person name="Labutti K."/>
            <person name="Haridas S."/>
            <person name="Kuo A."/>
            <person name="Salamov A."/>
            <person name="Ahrendt S.R."/>
            <person name="Lipzen A."/>
            <person name="Sullivan W."/>
            <person name="Andreopoulos W.B."/>
            <person name="Clum A."/>
            <person name="Lindquist E."/>
            <person name="Daum C."/>
            <person name="Ramamoorthy G.K."/>
            <person name="Gryganskyi A."/>
            <person name="Culley D."/>
            <person name="Magnuson J.K."/>
            <person name="James T.Y."/>
            <person name="O'Malley M.A."/>
            <person name="Stajich J.E."/>
            <person name="Spatafora J.W."/>
            <person name="Visel A."/>
            <person name="Grigoriev I.V."/>
        </authorList>
    </citation>
    <scope>NUCLEOTIDE SEQUENCE [LARGE SCALE GENOMIC DNA]</scope>
    <source>
        <strain evidence="4 5">S4</strain>
    </source>
</reference>
<feature type="chain" id="PRO_5011907638" evidence="2">
    <location>
        <begin position="19"/>
        <end position="385"/>
    </location>
</feature>
<dbReference type="EMBL" id="MCFG01000331">
    <property type="protein sequence ID" value="ORX75879.1"/>
    <property type="molecule type" value="Genomic_DNA"/>
</dbReference>
<protein>
    <submittedName>
        <fullName evidence="4">Uncharacterized protein</fullName>
    </submittedName>
</protein>
<evidence type="ECO:0000256" key="1">
    <source>
        <dbReference type="SAM" id="MobiDB-lite"/>
    </source>
</evidence>
<gene>
    <name evidence="3" type="ORF">BCR32DRAFT_250831</name>
    <name evidence="4" type="ORF">BCR32DRAFT_284777</name>
</gene>
<feature type="signal peptide" evidence="2">
    <location>
        <begin position="1"/>
        <end position="18"/>
    </location>
</feature>
<feature type="compositionally biased region" description="Polar residues" evidence="1">
    <location>
        <begin position="371"/>
        <end position="385"/>
    </location>
</feature>
<keyword evidence="5" id="KW-1185">Reference proteome</keyword>
<dbReference type="AlphaFoldDB" id="A0A1Y1WQR5"/>
<organism evidence="4 5">
    <name type="scientific">Anaeromyces robustus</name>
    <dbReference type="NCBI Taxonomy" id="1754192"/>
    <lineage>
        <taxon>Eukaryota</taxon>
        <taxon>Fungi</taxon>
        <taxon>Fungi incertae sedis</taxon>
        <taxon>Chytridiomycota</taxon>
        <taxon>Chytridiomycota incertae sedis</taxon>
        <taxon>Neocallimastigomycetes</taxon>
        <taxon>Neocallimastigales</taxon>
        <taxon>Neocallimastigaceae</taxon>
        <taxon>Anaeromyces</taxon>
    </lineage>
</organism>
<dbReference type="EMBL" id="MCFG01000487">
    <property type="protein sequence ID" value="ORX64965.1"/>
    <property type="molecule type" value="Genomic_DNA"/>
</dbReference>